<dbReference type="InterPro" id="IPR027417">
    <property type="entry name" value="P-loop_NTPase"/>
</dbReference>
<feature type="domain" description="Chorismate-utilising enzyme C-terminal" evidence="1">
    <location>
        <begin position="241"/>
        <end position="388"/>
    </location>
</feature>
<protein>
    <submittedName>
        <fullName evidence="2">Anthranilate synthase alpha subunit 2, chloroplastic-like isoform X2</fullName>
    </submittedName>
</protein>
<reference evidence="2" key="1">
    <citation type="journal article" date="2019" name="Sci. Rep.">
        <title>Draft genome of Tanacetum cinerariifolium, the natural source of mosquito coil.</title>
        <authorList>
            <person name="Yamashiro T."/>
            <person name="Shiraishi A."/>
            <person name="Satake H."/>
            <person name="Nakayama K."/>
        </authorList>
    </citation>
    <scope>NUCLEOTIDE SEQUENCE</scope>
</reference>
<dbReference type="PRINTS" id="PR00095">
    <property type="entry name" value="ANTSNTHASEI"/>
</dbReference>
<sequence length="406" mass="45398">MLANPLKDLFESNEAPSGGGLILYQAYGNLYAMTGGELLDILSIYCTSFLTTSKIFNKILRKSQPNKKSSGRSAPLRQLQQLYSQKQQSTDSKMMFVIADKLDYLITKDRVALPYTVFQPQALELCTWKVFVASGDIRKALSICRHHHSAYIYVNLLQVRVDQMAMALLRAYKLPIVDTIQPFPSINRGKKDTTIGEARGGILVALSLEILTRVKKRKVTNRPLAGTIGRGKTPKEDYMTLLQVSKPSSVNVEKLMNVERYSHVMHISSMVTRELLDELSTWDALRAALPVGTVSVALKVKAMKLIDKLEVTRRGPYSGGFGGILFTGDMDIALALRTIVFPTASRYDTMYSYRDSNKQRDWVAHLQARASIVVDSDLGDEQRECENKADSLARAIDLVESSFVDK</sequence>
<proteinExistence type="predicted"/>
<name>A0A6L2MI08_TANCI</name>
<dbReference type="EMBL" id="BKCJ010006380">
    <property type="protein sequence ID" value="GEU71845.1"/>
    <property type="molecule type" value="Genomic_DNA"/>
</dbReference>
<evidence type="ECO:0000313" key="2">
    <source>
        <dbReference type="EMBL" id="GEU71845.1"/>
    </source>
</evidence>
<dbReference type="SUPFAM" id="SSF56322">
    <property type="entry name" value="ADC synthase"/>
    <property type="match status" value="1"/>
</dbReference>
<dbReference type="InterPro" id="IPR005801">
    <property type="entry name" value="ADC_synthase"/>
</dbReference>
<comment type="caution">
    <text evidence="2">The sequence shown here is derived from an EMBL/GenBank/DDBJ whole genome shotgun (WGS) entry which is preliminary data.</text>
</comment>
<gene>
    <name evidence="2" type="ORF">Tci_043823</name>
</gene>
<dbReference type="GO" id="GO:0000162">
    <property type="term" value="P:L-tryptophan biosynthetic process"/>
    <property type="evidence" value="ECO:0007669"/>
    <property type="project" value="TreeGrafter"/>
</dbReference>
<dbReference type="Pfam" id="PF00425">
    <property type="entry name" value="Chorismate_bind"/>
    <property type="match status" value="1"/>
</dbReference>
<dbReference type="PANTHER" id="PTHR11236">
    <property type="entry name" value="AMINOBENZOATE/ANTHRANILATE SYNTHASE"/>
    <property type="match status" value="1"/>
</dbReference>
<evidence type="ECO:0000259" key="1">
    <source>
        <dbReference type="Pfam" id="PF00425"/>
    </source>
</evidence>
<dbReference type="Gene3D" id="3.40.50.300">
    <property type="entry name" value="P-loop containing nucleotide triphosphate hydrolases"/>
    <property type="match status" value="1"/>
</dbReference>
<dbReference type="InterPro" id="IPR015890">
    <property type="entry name" value="Chorismate_C"/>
</dbReference>
<dbReference type="AlphaFoldDB" id="A0A6L2MI08"/>
<dbReference type="InterPro" id="IPR019999">
    <property type="entry name" value="Anth_synth_I-like"/>
</dbReference>
<dbReference type="Gene3D" id="3.60.120.10">
    <property type="entry name" value="Anthranilate synthase"/>
    <property type="match status" value="1"/>
</dbReference>
<organism evidence="2">
    <name type="scientific">Tanacetum cinerariifolium</name>
    <name type="common">Dalmatian daisy</name>
    <name type="synonym">Chrysanthemum cinerariifolium</name>
    <dbReference type="NCBI Taxonomy" id="118510"/>
    <lineage>
        <taxon>Eukaryota</taxon>
        <taxon>Viridiplantae</taxon>
        <taxon>Streptophyta</taxon>
        <taxon>Embryophyta</taxon>
        <taxon>Tracheophyta</taxon>
        <taxon>Spermatophyta</taxon>
        <taxon>Magnoliopsida</taxon>
        <taxon>eudicotyledons</taxon>
        <taxon>Gunneridae</taxon>
        <taxon>Pentapetalae</taxon>
        <taxon>asterids</taxon>
        <taxon>campanulids</taxon>
        <taxon>Asterales</taxon>
        <taxon>Asteraceae</taxon>
        <taxon>Asteroideae</taxon>
        <taxon>Anthemideae</taxon>
        <taxon>Anthemidinae</taxon>
        <taxon>Tanacetum</taxon>
    </lineage>
</organism>
<accession>A0A6L2MI08</accession>
<dbReference type="PANTHER" id="PTHR11236:SF9">
    <property type="entry name" value="ANTHRANILATE SYNTHASE COMPONENT 1"/>
    <property type="match status" value="1"/>
</dbReference>